<evidence type="ECO:0000256" key="1">
    <source>
        <dbReference type="SAM" id="MobiDB-lite"/>
    </source>
</evidence>
<dbReference type="PANTHER" id="PTHR36810">
    <property type="entry name" value="BNACNNG47150D PROTEIN"/>
    <property type="match status" value="1"/>
</dbReference>
<dbReference type="PANTHER" id="PTHR36810:SF1">
    <property type="entry name" value="OS05G0232200 PROTEIN"/>
    <property type="match status" value="1"/>
</dbReference>
<keyword evidence="3" id="KW-1185">Reference proteome</keyword>
<feature type="region of interest" description="Disordered" evidence="1">
    <location>
        <begin position="245"/>
        <end position="266"/>
    </location>
</feature>
<evidence type="ECO:0000313" key="3">
    <source>
        <dbReference type="Proteomes" id="UP001064489"/>
    </source>
</evidence>
<reference evidence="2" key="1">
    <citation type="journal article" date="2022" name="Plant J.">
        <title>Strategies of tolerance reflected in two North American maple genomes.</title>
        <authorList>
            <person name="McEvoy S.L."/>
            <person name="Sezen U.U."/>
            <person name="Trouern-Trend A."/>
            <person name="McMahon S.M."/>
            <person name="Schaberg P.G."/>
            <person name="Yang J."/>
            <person name="Wegrzyn J.L."/>
            <person name="Swenson N.G."/>
        </authorList>
    </citation>
    <scope>NUCLEOTIDE SEQUENCE</scope>
    <source>
        <strain evidence="2">91603</strain>
    </source>
</reference>
<feature type="region of interest" description="Disordered" evidence="1">
    <location>
        <begin position="376"/>
        <end position="445"/>
    </location>
</feature>
<comment type="caution">
    <text evidence="2">The sequence shown here is derived from an EMBL/GenBank/DDBJ whole genome shotgun (WGS) entry which is preliminary data.</text>
</comment>
<feature type="compositionally biased region" description="Basic and acidic residues" evidence="1">
    <location>
        <begin position="384"/>
        <end position="406"/>
    </location>
</feature>
<evidence type="ECO:0000313" key="2">
    <source>
        <dbReference type="EMBL" id="KAI9192088.1"/>
    </source>
</evidence>
<name>A0AAD5J9V9_ACENE</name>
<reference evidence="2" key="2">
    <citation type="submission" date="2023-02" db="EMBL/GenBank/DDBJ databases">
        <authorList>
            <person name="Swenson N.G."/>
            <person name="Wegrzyn J.L."/>
            <person name="Mcevoy S.L."/>
        </authorList>
    </citation>
    <scope>NUCLEOTIDE SEQUENCE</scope>
    <source>
        <strain evidence="2">91603</strain>
        <tissue evidence="2">Leaf</tissue>
    </source>
</reference>
<feature type="compositionally biased region" description="Basic and acidic residues" evidence="1">
    <location>
        <begin position="435"/>
        <end position="445"/>
    </location>
</feature>
<organism evidence="2 3">
    <name type="scientific">Acer negundo</name>
    <name type="common">Box elder</name>
    <dbReference type="NCBI Taxonomy" id="4023"/>
    <lineage>
        <taxon>Eukaryota</taxon>
        <taxon>Viridiplantae</taxon>
        <taxon>Streptophyta</taxon>
        <taxon>Embryophyta</taxon>
        <taxon>Tracheophyta</taxon>
        <taxon>Spermatophyta</taxon>
        <taxon>Magnoliopsida</taxon>
        <taxon>eudicotyledons</taxon>
        <taxon>Gunneridae</taxon>
        <taxon>Pentapetalae</taxon>
        <taxon>rosids</taxon>
        <taxon>malvids</taxon>
        <taxon>Sapindales</taxon>
        <taxon>Sapindaceae</taxon>
        <taxon>Hippocastanoideae</taxon>
        <taxon>Acereae</taxon>
        <taxon>Acer</taxon>
    </lineage>
</organism>
<accession>A0AAD5J9V9</accession>
<protein>
    <submittedName>
        <fullName evidence="2">Uncharacterized protein</fullName>
    </submittedName>
</protein>
<proteinExistence type="predicted"/>
<dbReference type="Proteomes" id="UP001064489">
    <property type="component" value="Chromosome 6"/>
</dbReference>
<dbReference type="AlphaFoldDB" id="A0AAD5J9V9"/>
<gene>
    <name evidence="2" type="ORF">LWI28_018176</name>
</gene>
<sequence>MPGTIIVSVLEFKGIQSTPPQISIKVSMGKREYQSWDKEDFSFPLTTLRDNLMITLHDAEGNEISHTGIETRLVVEKGLWDDKFYLEGGGHVHLKLQFVLSEEERNRIRVMRESALRKKRGNSSVSDPHKSLLGSETVVTSAGLISTPVDVNENERFGTKETEETLSIQKQTIPIDARRIHQPPVSQGFNVNLTDVSHGDSVEKIECQTPQDDFPARAIHSEEAPSSSESSELVVSSKSKLISPKLKEDGTYNPEKQNPVGKTPSNVRNMITAFESSLAQDTRPMKPPPAKFQSSKIGAEAPLKSLITNEVKTEDIKPTHSMSGRVKSLFSAGELQQASNYTGKEEDQLGSVRTFIEATPSQETTRQFELTVADTKTEGVTADSKNKLKQKEVDHKKEKNSSEDLMRASAGKAATVSGRTLPEHIGRQQPGGKLSGEREWGRNQP</sequence>
<dbReference type="EMBL" id="JAJSOW010000004">
    <property type="protein sequence ID" value="KAI9192088.1"/>
    <property type="molecule type" value="Genomic_DNA"/>
</dbReference>